<gene>
    <name evidence="2" type="ORF">D5R97_06695</name>
</gene>
<dbReference type="Pfam" id="PF12849">
    <property type="entry name" value="PBP_like_2"/>
    <property type="match status" value="1"/>
</dbReference>
<name>A0A424YCX2_9FIRM</name>
<feature type="domain" description="PBP" evidence="1">
    <location>
        <begin position="45"/>
        <end position="274"/>
    </location>
</feature>
<dbReference type="Proteomes" id="UP000285138">
    <property type="component" value="Unassembled WGS sequence"/>
</dbReference>
<dbReference type="SUPFAM" id="SSF53850">
    <property type="entry name" value="Periplasmic binding protein-like II"/>
    <property type="match status" value="1"/>
</dbReference>
<dbReference type="PANTHER" id="PTHR37945">
    <property type="entry name" value="EXTRACELLULAR TUNGSTATE BINDING PROTEIN"/>
    <property type="match status" value="1"/>
</dbReference>
<evidence type="ECO:0000313" key="3">
    <source>
        <dbReference type="Proteomes" id="UP000285138"/>
    </source>
</evidence>
<evidence type="ECO:0000259" key="1">
    <source>
        <dbReference type="Pfam" id="PF12849"/>
    </source>
</evidence>
<dbReference type="AlphaFoldDB" id="A0A424YCX2"/>
<accession>A0A424YCX2</accession>
<dbReference type="EMBL" id="QZAA01000170">
    <property type="protein sequence ID" value="RQD75114.1"/>
    <property type="molecule type" value="Genomic_DNA"/>
</dbReference>
<reference evidence="2 3" key="1">
    <citation type="submission" date="2018-08" db="EMBL/GenBank/DDBJ databases">
        <title>The metabolism and importance of syntrophic acetate oxidation coupled to methane or sulfide production in haloalkaline environments.</title>
        <authorList>
            <person name="Timmers P.H.A."/>
            <person name="Vavourakis C.D."/>
            <person name="Sorokin D.Y."/>
            <person name="Sinninghe Damste J.S."/>
            <person name="Muyzer G."/>
            <person name="Stams A.J.M."/>
            <person name="Plugge C.M."/>
        </authorList>
    </citation>
    <scope>NUCLEOTIDE SEQUENCE [LARGE SCALE GENOMIC DNA]</scope>
    <source>
        <strain evidence="2">MSAO_Bac1</strain>
    </source>
</reference>
<dbReference type="Gene3D" id="3.40.190.10">
    <property type="entry name" value="Periplasmic binding protein-like II"/>
    <property type="match status" value="2"/>
</dbReference>
<protein>
    <submittedName>
        <fullName evidence="2">Tungstate ABC transporter</fullName>
    </submittedName>
</protein>
<sequence>MKKSSLFTGLLMVLVFGLLLVGCQVDEVRETLTPVPDDVYDERLTTLLLATTTSTYDSGLLHDILPEFEAKYHVDVEVISLGTGQAIETGKRGDCDIILVHARDLEDKFVEEGHGTERWDVMYNDYILVGPGEGLQDIYDSQDITEALNNMVDIMEEEGINFLSRGDNSGTHVKEQSLWEVASIADYNDREWYNSLGQGMGETLVAANEMRGYSMADRGTYLSMKGNLPNLEIVFEEDEELFNPYGIIPVNPDKHEGINYEDAMNLVEYITSAEVQEKIGEFGVEEFGQPLFFPDAN</sequence>
<proteinExistence type="predicted"/>
<dbReference type="PANTHER" id="PTHR37945:SF1">
    <property type="entry name" value="EXTRACELLULAR TUNGSTATE BINDING PROTEIN"/>
    <property type="match status" value="1"/>
</dbReference>
<dbReference type="InterPro" id="IPR052738">
    <property type="entry name" value="ABC-Tungstate_binding"/>
</dbReference>
<evidence type="ECO:0000313" key="2">
    <source>
        <dbReference type="EMBL" id="RQD75114.1"/>
    </source>
</evidence>
<dbReference type="PROSITE" id="PS51257">
    <property type="entry name" value="PROKAR_LIPOPROTEIN"/>
    <property type="match status" value="1"/>
</dbReference>
<comment type="caution">
    <text evidence="2">The sequence shown here is derived from an EMBL/GenBank/DDBJ whole genome shotgun (WGS) entry which is preliminary data.</text>
</comment>
<organism evidence="2 3">
    <name type="scientific">Candidatus Syntrophonatronum acetioxidans</name>
    <dbReference type="NCBI Taxonomy" id="1795816"/>
    <lineage>
        <taxon>Bacteria</taxon>
        <taxon>Bacillati</taxon>
        <taxon>Bacillota</taxon>
        <taxon>Clostridia</taxon>
        <taxon>Eubacteriales</taxon>
        <taxon>Syntrophomonadaceae</taxon>
        <taxon>Candidatus Syntrophonatronum</taxon>
    </lineage>
</organism>
<dbReference type="InterPro" id="IPR024370">
    <property type="entry name" value="PBP_domain"/>
</dbReference>